<dbReference type="RefSeq" id="WP_091524025.1">
    <property type="nucleotide sequence ID" value="NZ_LT629772.1"/>
</dbReference>
<dbReference type="InterPro" id="IPR001173">
    <property type="entry name" value="Glyco_trans_2-like"/>
</dbReference>
<keyword evidence="5" id="KW-0472">Membrane</keyword>
<comment type="pathway">
    <text evidence="7">Carotenoid biosynthesis; staphyloxanthin biosynthesis; staphyloxanthin from farnesyl diphosphate: step 4/5.</text>
</comment>
<dbReference type="GO" id="GO:0016757">
    <property type="term" value="F:glycosyltransferase activity"/>
    <property type="evidence" value="ECO:0007669"/>
    <property type="project" value="UniProtKB-KW"/>
</dbReference>
<dbReference type="AlphaFoldDB" id="A0A1H1SP52"/>
<evidence type="ECO:0000313" key="12">
    <source>
        <dbReference type="Proteomes" id="UP000199103"/>
    </source>
</evidence>
<name>A0A1H1SP52_9ACTN</name>
<keyword evidence="4 11" id="KW-0808">Transferase</keyword>
<dbReference type="EMBL" id="LT629772">
    <property type="protein sequence ID" value="SDS49745.1"/>
    <property type="molecule type" value="Genomic_DNA"/>
</dbReference>
<feature type="domain" description="Glycosyltransferase 2-like" evidence="10">
    <location>
        <begin position="4"/>
        <end position="131"/>
    </location>
</feature>
<evidence type="ECO:0000256" key="4">
    <source>
        <dbReference type="ARBA" id="ARBA00022679"/>
    </source>
</evidence>
<evidence type="ECO:0000256" key="5">
    <source>
        <dbReference type="ARBA" id="ARBA00023136"/>
    </source>
</evidence>
<dbReference type="SUPFAM" id="SSF53448">
    <property type="entry name" value="Nucleotide-diphospho-sugar transferases"/>
    <property type="match status" value="1"/>
</dbReference>
<evidence type="ECO:0000259" key="10">
    <source>
        <dbReference type="Pfam" id="PF00535"/>
    </source>
</evidence>
<dbReference type="GO" id="GO:0005886">
    <property type="term" value="C:plasma membrane"/>
    <property type="evidence" value="ECO:0007669"/>
    <property type="project" value="UniProtKB-SubCell"/>
</dbReference>
<proteinExistence type="inferred from homology"/>
<dbReference type="Gene3D" id="3.90.550.10">
    <property type="entry name" value="Spore Coat Polysaccharide Biosynthesis Protein SpsA, Chain A"/>
    <property type="match status" value="1"/>
</dbReference>
<dbReference type="STRING" id="630515.SAMN04489812_2086"/>
<comment type="similarity">
    <text evidence="8">Belongs to the glycosyltransferase 2 family. CrtQ subfamily.</text>
</comment>
<reference evidence="11 12" key="1">
    <citation type="submission" date="2016-10" db="EMBL/GenBank/DDBJ databases">
        <authorList>
            <person name="de Groot N.N."/>
        </authorList>
    </citation>
    <scope>NUCLEOTIDE SEQUENCE [LARGE SCALE GENOMIC DNA]</scope>
    <source>
        <strain evidence="11 12">DSM 21800</strain>
    </source>
</reference>
<dbReference type="Proteomes" id="UP000199103">
    <property type="component" value="Chromosome I"/>
</dbReference>
<keyword evidence="3" id="KW-0328">Glycosyltransferase</keyword>
<comment type="function">
    <text evidence="6">Catalyzes the glycosylation of 4,4'-diaponeurosporenoate, i.e. the esterification of glucose at the C1'' position with the carboxyl group of 4,4'-diaponeurosporenic acid, to form glycosyl-4,4'-diaponeurosporenoate. This is a step in the biosynthesis of staphyloxanthin, an orange pigment present in most staphylococci strains.</text>
</comment>
<organism evidence="11 12">
    <name type="scientific">Microlunatus soli</name>
    <dbReference type="NCBI Taxonomy" id="630515"/>
    <lineage>
        <taxon>Bacteria</taxon>
        <taxon>Bacillati</taxon>
        <taxon>Actinomycetota</taxon>
        <taxon>Actinomycetes</taxon>
        <taxon>Propionibacteriales</taxon>
        <taxon>Propionibacteriaceae</taxon>
        <taxon>Microlunatus</taxon>
    </lineage>
</organism>
<evidence type="ECO:0000256" key="2">
    <source>
        <dbReference type="ARBA" id="ARBA00022475"/>
    </source>
</evidence>
<evidence type="ECO:0000256" key="8">
    <source>
        <dbReference type="ARBA" id="ARBA00038120"/>
    </source>
</evidence>
<protein>
    <recommendedName>
        <fullName evidence="9">4,4'-diaponeurosporenoate glycosyltransferase</fullName>
    </recommendedName>
</protein>
<dbReference type="InterPro" id="IPR029044">
    <property type="entry name" value="Nucleotide-diphossugar_trans"/>
</dbReference>
<comment type="subcellular location">
    <subcellularLocation>
        <location evidence="1">Cell membrane</location>
    </subcellularLocation>
</comment>
<dbReference type="PANTHER" id="PTHR43646">
    <property type="entry name" value="GLYCOSYLTRANSFERASE"/>
    <property type="match status" value="1"/>
</dbReference>
<evidence type="ECO:0000256" key="6">
    <source>
        <dbReference type="ARBA" id="ARBA00037281"/>
    </source>
</evidence>
<accession>A0A1H1SP52</accession>
<dbReference type="PANTHER" id="PTHR43646:SF2">
    <property type="entry name" value="GLYCOSYLTRANSFERASE 2-LIKE DOMAIN-CONTAINING PROTEIN"/>
    <property type="match status" value="1"/>
</dbReference>
<gene>
    <name evidence="11" type="ORF">SAMN04489812_2086</name>
</gene>
<evidence type="ECO:0000313" key="11">
    <source>
        <dbReference type="EMBL" id="SDS49745.1"/>
    </source>
</evidence>
<evidence type="ECO:0000256" key="7">
    <source>
        <dbReference type="ARBA" id="ARBA00037904"/>
    </source>
</evidence>
<sequence length="275" mass="30069">MTGSVIIAAHDEERVIGRTLAALDEAMQAGLQVIVVPNGCADRTAATARAHKNVEVVEIGVASKTAALREGERRAGPGPRIYLDADITLTSKAAADVIGTLCRGVLAGRPAHVFDTTGASWLVRRWYRVREQLPSISSTLWGAGCYALSEAGRARFRDFPEIVSDDLFIDSQFRHDEIAIIDTDPVVVKTPRRSADLLRILRRTYRSQAEVAQGGVGLSDGQRSQLTDLGMMIRKSPWRAFDAAVYAAVIIYARLSARTSHPSERWERDLSSRVG</sequence>
<dbReference type="Pfam" id="PF00535">
    <property type="entry name" value="Glycos_transf_2"/>
    <property type="match status" value="1"/>
</dbReference>
<evidence type="ECO:0000256" key="1">
    <source>
        <dbReference type="ARBA" id="ARBA00004236"/>
    </source>
</evidence>
<evidence type="ECO:0000256" key="9">
    <source>
        <dbReference type="ARBA" id="ARBA00040345"/>
    </source>
</evidence>
<keyword evidence="12" id="KW-1185">Reference proteome</keyword>
<evidence type="ECO:0000256" key="3">
    <source>
        <dbReference type="ARBA" id="ARBA00022676"/>
    </source>
</evidence>
<keyword evidence="2" id="KW-1003">Cell membrane</keyword>